<gene>
    <name evidence="7" type="ORF">GCM10009850_077370</name>
</gene>
<dbReference type="PRINTS" id="PR00420">
    <property type="entry name" value="RNGMNOXGNASE"/>
</dbReference>
<dbReference type="Gene3D" id="3.50.50.60">
    <property type="entry name" value="FAD/NAD(P)-binding domain"/>
    <property type="match status" value="1"/>
</dbReference>
<evidence type="ECO:0000313" key="7">
    <source>
        <dbReference type="EMBL" id="GAA2212275.1"/>
    </source>
</evidence>
<accession>A0ABN3CSG8</accession>
<evidence type="ECO:0000256" key="4">
    <source>
        <dbReference type="ARBA" id="ARBA00023002"/>
    </source>
</evidence>
<evidence type="ECO:0000256" key="3">
    <source>
        <dbReference type="ARBA" id="ARBA00022827"/>
    </source>
</evidence>
<dbReference type="Pfam" id="PF01494">
    <property type="entry name" value="FAD_binding_3"/>
    <property type="match status" value="1"/>
</dbReference>
<dbReference type="InterPro" id="IPR036188">
    <property type="entry name" value="FAD/NAD-bd_sf"/>
</dbReference>
<dbReference type="EMBL" id="BAAAQX010000025">
    <property type="protein sequence ID" value="GAA2212275.1"/>
    <property type="molecule type" value="Genomic_DNA"/>
</dbReference>
<dbReference type="SUPFAM" id="SSF54373">
    <property type="entry name" value="FAD-linked reductases, C-terminal domain"/>
    <property type="match status" value="1"/>
</dbReference>
<proteinExistence type="predicted"/>
<keyword evidence="4" id="KW-0560">Oxidoreductase</keyword>
<protein>
    <submittedName>
        <fullName evidence="7">FAD-dependent monooxygenase</fullName>
    </submittedName>
</protein>
<evidence type="ECO:0000259" key="6">
    <source>
        <dbReference type="Pfam" id="PF01494"/>
    </source>
</evidence>
<dbReference type="GO" id="GO:0004497">
    <property type="term" value="F:monooxygenase activity"/>
    <property type="evidence" value="ECO:0007669"/>
    <property type="project" value="UniProtKB-KW"/>
</dbReference>
<dbReference type="Proteomes" id="UP001499843">
    <property type="component" value="Unassembled WGS sequence"/>
</dbReference>
<dbReference type="InterPro" id="IPR050493">
    <property type="entry name" value="FAD-dep_Monooxygenase_BioMet"/>
</dbReference>
<dbReference type="PANTHER" id="PTHR13789">
    <property type="entry name" value="MONOOXYGENASE"/>
    <property type="match status" value="1"/>
</dbReference>
<keyword evidence="2" id="KW-0285">Flavoprotein</keyword>
<keyword evidence="5 7" id="KW-0503">Monooxygenase</keyword>
<dbReference type="RefSeq" id="WP_344486458.1">
    <property type="nucleotide sequence ID" value="NZ_BAAAQX010000025.1"/>
</dbReference>
<dbReference type="PANTHER" id="PTHR13789:SF318">
    <property type="entry name" value="GERANYLGERANYL DIPHOSPHATE REDUCTASE"/>
    <property type="match status" value="1"/>
</dbReference>
<comment type="cofactor">
    <cofactor evidence="1">
        <name>FAD</name>
        <dbReference type="ChEBI" id="CHEBI:57692"/>
    </cofactor>
</comment>
<comment type="caution">
    <text evidence="7">The sequence shown here is derived from an EMBL/GenBank/DDBJ whole genome shotgun (WGS) entry which is preliminary data.</text>
</comment>
<evidence type="ECO:0000313" key="8">
    <source>
        <dbReference type="Proteomes" id="UP001499843"/>
    </source>
</evidence>
<feature type="domain" description="FAD-binding" evidence="6">
    <location>
        <begin position="12"/>
        <end position="347"/>
    </location>
</feature>
<evidence type="ECO:0000256" key="5">
    <source>
        <dbReference type="ARBA" id="ARBA00023033"/>
    </source>
</evidence>
<reference evidence="7 8" key="1">
    <citation type="journal article" date="2019" name="Int. J. Syst. Evol. Microbiol.">
        <title>The Global Catalogue of Microorganisms (GCM) 10K type strain sequencing project: providing services to taxonomists for standard genome sequencing and annotation.</title>
        <authorList>
            <consortium name="The Broad Institute Genomics Platform"/>
            <consortium name="The Broad Institute Genome Sequencing Center for Infectious Disease"/>
            <person name="Wu L."/>
            <person name="Ma J."/>
        </authorList>
    </citation>
    <scope>NUCLEOTIDE SEQUENCE [LARGE SCALE GENOMIC DNA]</scope>
    <source>
        <strain evidence="7 8">JCM 16114</strain>
    </source>
</reference>
<name>A0ABN3CSG8_9ACTN</name>
<sequence>MTSNGSRGAGISVAVVGGGIGGLTAALALLRLGIDAHVYEQAAELSEVGAGVQISPNASRVLHGLGLAEDLARTGVKPAALHQRRWDDGRTLTRAPLAGPLEETFGFPHYLMHRADLLAALAARLPAGRIRLGHRLTGLTDHGDRVEARFANGARVEAGVLVGADGIHSPTRALLFGPEHPRFTGCVAYRGLVPAERLRALELETTTQLWMGPGGHFVHYFVAGGRLVNFVAITEQDTWTRESWTDRRAAADALATFEGWHPQVRAIMEAVDETYLWALFDRTPLPRWSTGGVTLLGDACHAMLPFMAQGAAMAIEDAATLAACLASEGRPGLGRYEAERVPRTARVHALSTANKARFHLPDGPEQRERDAGMAAGASGLSLDAMAWIYGHDAFGHSTR</sequence>
<dbReference type="SUPFAM" id="SSF51905">
    <property type="entry name" value="FAD/NAD(P)-binding domain"/>
    <property type="match status" value="1"/>
</dbReference>
<keyword evidence="8" id="KW-1185">Reference proteome</keyword>
<organism evidence="7 8">
    <name type="scientific">Nonomuraea monospora</name>
    <dbReference type="NCBI Taxonomy" id="568818"/>
    <lineage>
        <taxon>Bacteria</taxon>
        <taxon>Bacillati</taxon>
        <taxon>Actinomycetota</taxon>
        <taxon>Actinomycetes</taxon>
        <taxon>Streptosporangiales</taxon>
        <taxon>Streptosporangiaceae</taxon>
        <taxon>Nonomuraea</taxon>
    </lineage>
</organism>
<evidence type="ECO:0000256" key="1">
    <source>
        <dbReference type="ARBA" id="ARBA00001974"/>
    </source>
</evidence>
<dbReference type="InterPro" id="IPR002938">
    <property type="entry name" value="FAD-bd"/>
</dbReference>
<evidence type="ECO:0000256" key="2">
    <source>
        <dbReference type="ARBA" id="ARBA00022630"/>
    </source>
</evidence>
<keyword evidence="3" id="KW-0274">FAD</keyword>